<dbReference type="InterPro" id="IPR014748">
    <property type="entry name" value="Enoyl-CoA_hydra_C"/>
</dbReference>
<feature type="region of interest" description="Disordered" evidence="8">
    <location>
        <begin position="1"/>
        <end position="21"/>
    </location>
</feature>
<sequence>MADSEIRDMADRGRSARGQQQYSVSTATFSLSTVDRRTMLAIRRSLSLLSPRPLALASRCQSSQASNYQNILYSNPSPTVGLLTLNRPKALNALSSPLFTEINELLSSINSPSSDVRCLVITGSEKSFAAGADITEMADRSLAEVYDSDFLKFWSEKICSFRVPIIAAVSGYALGGGCELAMMCDIIFASKDAKFGQPEINLGVIPGAGGTQRLVKAIGKSKAMEYILTGKPFSAQQAQEWGLISRVVDGGHEELLKESLALADSISAKPKLATKAAKEAVNLAYELPLSQGLDFEKRLFHLLFGTNDQKEGMKAFVEKRKPKFTHS</sequence>
<reference evidence="9 10" key="1">
    <citation type="submission" date="2017-11" db="EMBL/GenBank/DDBJ databases">
        <title>De novo assembly and phasing of dikaryotic genomes from two isolates of Puccinia coronata f. sp. avenae, the causal agent of oat crown rust.</title>
        <authorList>
            <person name="Miller M.E."/>
            <person name="Zhang Y."/>
            <person name="Omidvar V."/>
            <person name="Sperschneider J."/>
            <person name="Schwessinger B."/>
            <person name="Raley C."/>
            <person name="Palmer J.M."/>
            <person name="Garnica D."/>
            <person name="Upadhyaya N."/>
            <person name="Rathjen J."/>
            <person name="Taylor J.M."/>
            <person name="Park R.F."/>
            <person name="Dodds P.N."/>
            <person name="Hirsch C.D."/>
            <person name="Kianian S.F."/>
            <person name="Figueroa M."/>
        </authorList>
    </citation>
    <scope>NUCLEOTIDE SEQUENCE [LARGE SCALE GENOMIC DNA]</scope>
    <source>
        <strain evidence="9">12SD80</strain>
    </source>
</reference>
<keyword evidence="5" id="KW-0456">Lyase</keyword>
<dbReference type="SUPFAM" id="SSF52096">
    <property type="entry name" value="ClpP/crotonase"/>
    <property type="match status" value="1"/>
</dbReference>
<evidence type="ECO:0000256" key="8">
    <source>
        <dbReference type="SAM" id="MobiDB-lite"/>
    </source>
</evidence>
<organism evidence="9 10">
    <name type="scientific">Puccinia coronata f. sp. avenae</name>
    <dbReference type="NCBI Taxonomy" id="200324"/>
    <lineage>
        <taxon>Eukaryota</taxon>
        <taxon>Fungi</taxon>
        <taxon>Dikarya</taxon>
        <taxon>Basidiomycota</taxon>
        <taxon>Pucciniomycotina</taxon>
        <taxon>Pucciniomycetes</taxon>
        <taxon>Pucciniales</taxon>
        <taxon>Pucciniaceae</taxon>
        <taxon>Puccinia</taxon>
    </lineage>
</organism>
<dbReference type="Gene3D" id="1.10.12.10">
    <property type="entry name" value="Lyase 2-enoyl-coa Hydratase, Chain A, domain 2"/>
    <property type="match status" value="1"/>
</dbReference>
<dbReference type="PANTHER" id="PTHR11941:SF54">
    <property type="entry name" value="ENOYL-COA HYDRATASE, MITOCHONDRIAL"/>
    <property type="match status" value="1"/>
</dbReference>
<feature type="compositionally biased region" description="Basic and acidic residues" evidence="8">
    <location>
        <begin position="1"/>
        <end position="14"/>
    </location>
</feature>
<evidence type="ECO:0000256" key="7">
    <source>
        <dbReference type="RuleBase" id="RU003707"/>
    </source>
</evidence>
<dbReference type="PROSITE" id="PS00166">
    <property type="entry name" value="ENOYL_COA_HYDRATASE"/>
    <property type="match status" value="1"/>
</dbReference>
<dbReference type="EC" id="4.2.1.17" evidence="2"/>
<dbReference type="EMBL" id="PGCI01000911">
    <property type="protein sequence ID" value="PLW11737.1"/>
    <property type="molecule type" value="Genomic_DNA"/>
</dbReference>
<dbReference type="PANTHER" id="PTHR11941">
    <property type="entry name" value="ENOYL-COA HYDRATASE-RELATED"/>
    <property type="match status" value="1"/>
</dbReference>
<evidence type="ECO:0000313" key="10">
    <source>
        <dbReference type="Proteomes" id="UP000235392"/>
    </source>
</evidence>
<name>A0A2N5SER0_9BASI</name>
<gene>
    <name evidence="9" type="ORF">PCASD_22523</name>
</gene>
<dbReference type="InterPro" id="IPR018376">
    <property type="entry name" value="Enoyl-CoA_hyd/isom_CS"/>
</dbReference>
<dbReference type="FunFam" id="1.10.12.10:FF:000001">
    <property type="entry name" value="Probable enoyl-CoA hydratase, mitochondrial"/>
    <property type="match status" value="1"/>
</dbReference>
<evidence type="ECO:0000256" key="5">
    <source>
        <dbReference type="ARBA" id="ARBA00023239"/>
    </source>
</evidence>
<evidence type="ECO:0000313" key="9">
    <source>
        <dbReference type="EMBL" id="PLW11737.1"/>
    </source>
</evidence>
<dbReference type="Pfam" id="PF00378">
    <property type="entry name" value="ECH_1"/>
    <property type="match status" value="1"/>
</dbReference>
<keyword evidence="3" id="KW-0276">Fatty acid metabolism</keyword>
<protein>
    <recommendedName>
        <fullName evidence="6">Probable enoyl-CoA hydratase, mitochondrial</fullName>
        <ecNumber evidence="2">4.2.1.17</ecNumber>
    </recommendedName>
</protein>
<dbReference type="GO" id="GO:0006635">
    <property type="term" value="P:fatty acid beta-oxidation"/>
    <property type="evidence" value="ECO:0007669"/>
    <property type="project" value="TreeGrafter"/>
</dbReference>
<dbReference type="FunFam" id="3.90.226.10:FF:000019">
    <property type="entry name" value="Enoyl-CoA hydratase, mitochondrial"/>
    <property type="match status" value="1"/>
</dbReference>
<comment type="caution">
    <text evidence="9">The sequence shown here is derived from an EMBL/GenBank/DDBJ whole genome shotgun (WGS) entry which is preliminary data.</text>
</comment>
<evidence type="ECO:0000256" key="2">
    <source>
        <dbReference type="ARBA" id="ARBA00012076"/>
    </source>
</evidence>
<evidence type="ECO:0000256" key="4">
    <source>
        <dbReference type="ARBA" id="ARBA00023098"/>
    </source>
</evidence>
<comment type="similarity">
    <text evidence="1 7">Belongs to the enoyl-CoA hydratase/isomerase family.</text>
</comment>
<dbReference type="GO" id="GO:0005739">
    <property type="term" value="C:mitochondrion"/>
    <property type="evidence" value="ECO:0007669"/>
    <property type="project" value="TreeGrafter"/>
</dbReference>
<evidence type="ECO:0000256" key="1">
    <source>
        <dbReference type="ARBA" id="ARBA00005254"/>
    </source>
</evidence>
<dbReference type="InterPro" id="IPR001753">
    <property type="entry name" value="Enoyl-CoA_hydra/iso"/>
</dbReference>
<keyword evidence="4" id="KW-0443">Lipid metabolism</keyword>
<dbReference type="AlphaFoldDB" id="A0A2N5SER0"/>
<accession>A0A2N5SER0</accession>
<dbReference type="GO" id="GO:0004300">
    <property type="term" value="F:enoyl-CoA hydratase activity"/>
    <property type="evidence" value="ECO:0007669"/>
    <property type="project" value="UniProtKB-EC"/>
</dbReference>
<evidence type="ECO:0000256" key="3">
    <source>
        <dbReference type="ARBA" id="ARBA00022832"/>
    </source>
</evidence>
<dbReference type="InterPro" id="IPR029045">
    <property type="entry name" value="ClpP/crotonase-like_dom_sf"/>
</dbReference>
<dbReference type="CDD" id="cd06558">
    <property type="entry name" value="crotonase-like"/>
    <property type="match status" value="1"/>
</dbReference>
<evidence type="ECO:0000256" key="6">
    <source>
        <dbReference type="ARBA" id="ARBA00073937"/>
    </source>
</evidence>
<dbReference type="Gene3D" id="3.90.226.10">
    <property type="entry name" value="2-enoyl-CoA Hydratase, Chain A, domain 1"/>
    <property type="match status" value="1"/>
</dbReference>
<dbReference type="Proteomes" id="UP000235392">
    <property type="component" value="Unassembled WGS sequence"/>
</dbReference>
<proteinExistence type="inferred from homology"/>